<feature type="transmembrane region" description="Helical" evidence="7">
    <location>
        <begin position="123"/>
        <end position="140"/>
    </location>
</feature>
<dbReference type="OrthoDB" id="6623990at2"/>
<evidence type="ECO:0000256" key="2">
    <source>
        <dbReference type="ARBA" id="ARBA00007400"/>
    </source>
</evidence>
<feature type="transmembrane region" description="Helical" evidence="7">
    <location>
        <begin position="7"/>
        <end position="24"/>
    </location>
</feature>
<comment type="similarity">
    <text evidence="2">Belongs to the acyltransferase 3 family.</text>
</comment>
<dbReference type="RefSeq" id="WP_042213587.1">
    <property type="nucleotide sequence ID" value="NZ_BBLU01000004.1"/>
</dbReference>
<feature type="transmembrane region" description="Helical" evidence="7">
    <location>
        <begin position="44"/>
        <end position="62"/>
    </location>
</feature>
<dbReference type="GO" id="GO:0005886">
    <property type="term" value="C:plasma membrane"/>
    <property type="evidence" value="ECO:0007669"/>
    <property type="project" value="UniProtKB-SubCell"/>
</dbReference>
<gene>
    <name evidence="9" type="ORF">SAMN05421637_1727</name>
</gene>
<evidence type="ECO:0000256" key="7">
    <source>
        <dbReference type="SAM" id="Phobius"/>
    </source>
</evidence>
<feature type="transmembrane region" description="Helical" evidence="7">
    <location>
        <begin position="268"/>
        <end position="290"/>
    </location>
</feature>
<feature type="transmembrane region" description="Helical" evidence="7">
    <location>
        <begin position="170"/>
        <end position="187"/>
    </location>
</feature>
<reference evidence="10" key="1">
    <citation type="submission" date="2016-10" db="EMBL/GenBank/DDBJ databases">
        <authorList>
            <person name="Varghese N."/>
        </authorList>
    </citation>
    <scope>NUCLEOTIDE SEQUENCE [LARGE SCALE GENOMIC DNA]</scope>
    <source>
        <strain evidence="10">DSM 24868</strain>
    </source>
</reference>
<dbReference type="Proteomes" id="UP000183315">
    <property type="component" value="Unassembled WGS sequence"/>
</dbReference>
<dbReference type="Pfam" id="PF01757">
    <property type="entry name" value="Acyl_transf_3"/>
    <property type="match status" value="1"/>
</dbReference>
<evidence type="ECO:0000256" key="3">
    <source>
        <dbReference type="ARBA" id="ARBA00022475"/>
    </source>
</evidence>
<evidence type="ECO:0000259" key="8">
    <source>
        <dbReference type="Pfam" id="PF01757"/>
    </source>
</evidence>
<dbReference type="GO" id="GO:0009246">
    <property type="term" value="P:enterobacterial common antigen biosynthetic process"/>
    <property type="evidence" value="ECO:0007669"/>
    <property type="project" value="TreeGrafter"/>
</dbReference>
<feature type="transmembrane region" description="Helical" evidence="7">
    <location>
        <begin position="239"/>
        <end position="261"/>
    </location>
</feature>
<keyword evidence="3" id="KW-1003">Cell membrane</keyword>
<proteinExistence type="inferred from homology"/>
<keyword evidence="10" id="KW-1185">Reference proteome</keyword>
<sequence length="346" mass="36669">MSRDRSLDIAKGIAIIAIVAGHVWRGLNAAGVVNSKALFEAVDASLYMWHLTVFAFVAGLFVRQGLDREGRWAYAVRRDVTFLWLYMVWSIVQGAAKILGDTATNGEASPTTLLQLWNPDGQLWFLGWIAIVTLVAAALNPWLNRSGGWVVLAVAAAVSVATWGLNGPYLGTQGAALTGYYMVGVVWRGERFVRFQARFSTAMLSATAVASFTAMAAIAVLQPATPPTTGGATRDVESIVLGVLASTLGLVAVLAAARLLASGRRGVALAYIGARSMAVFLGHIVFAVGARAALLALEVHSLPVLVVVSVSVGVVGPLLLYSIADRLRVAWLFRAPEALTSRVVAR</sequence>
<organism evidence="9 10">
    <name type="scientific">Demequina mangrovi</name>
    <dbReference type="NCBI Taxonomy" id="1043493"/>
    <lineage>
        <taxon>Bacteria</taxon>
        <taxon>Bacillati</taxon>
        <taxon>Actinomycetota</taxon>
        <taxon>Actinomycetes</taxon>
        <taxon>Micrococcales</taxon>
        <taxon>Demequinaceae</taxon>
        <taxon>Demequina</taxon>
    </lineage>
</organism>
<keyword evidence="5 7" id="KW-1133">Transmembrane helix</keyword>
<dbReference type="GO" id="GO:0016413">
    <property type="term" value="F:O-acetyltransferase activity"/>
    <property type="evidence" value="ECO:0007669"/>
    <property type="project" value="TreeGrafter"/>
</dbReference>
<accession>A0A1H6YG68</accession>
<dbReference type="InterPro" id="IPR002656">
    <property type="entry name" value="Acyl_transf_3_dom"/>
</dbReference>
<name>A0A1H6YG68_9MICO</name>
<evidence type="ECO:0000256" key="4">
    <source>
        <dbReference type="ARBA" id="ARBA00022692"/>
    </source>
</evidence>
<dbReference type="PANTHER" id="PTHR40074:SF2">
    <property type="entry name" value="O-ACETYLTRANSFERASE WECH"/>
    <property type="match status" value="1"/>
</dbReference>
<evidence type="ECO:0000256" key="6">
    <source>
        <dbReference type="ARBA" id="ARBA00023136"/>
    </source>
</evidence>
<dbReference type="STRING" id="1043493.SAMN05421637_1727"/>
<dbReference type="PANTHER" id="PTHR40074">
    <property type="entry name" value="O-ACETYLTRANSFERASE WECH"/>
    <property type="match status" value="1"/>
</dbReference>
<feature type="transmembrane region" description="Helical" evidence="7">
    <location>
        <begin position="302"/>
        <end position="324"/>
    </location>
</feature>
<protein>
    <submittedName>
        <fullName evidence="9">Fucose 4-O-acetylase</fullName>
    </submittedName>
</protein>
<evidence type="ECO:0000313" key="10">
    <source>
        <dbReference type="Proteomes" id="UP000183315"/>
    </source>
</evidence>
<comment type="subcellular location">
    <subcellularLocation>
        <location evidence="1">Cell membrane</location>
        <topology evidence="1">Multi-pass membrane protein</topology>
    </subcellularLocation>
</comment>
<evidence type="ECO:0000256" key="1">
    <source>
        <dbReference type="ARBA" id="ARBA00004651"/>
    </source>
</evidence>
<feature type="transmembrane region" description="Helical" evidence="7">
    <location>
        <begin position="83"/>
        <end position="103"/>
    </location>
</feature>
<keyword evidence="4 7" id="KW-0812">Transmembrane</keyword>
<keyword evidence="6 7" id="KW-0472">Membrane</keyword>
<dbReference type="AlphaFoldDB" id="A0A1H6YG68"/>
<evidence type="ECO:0000313" key="9">
    <source>
        <dbReference type="EMBL" id="SEJ40241.1"/>
    </source>
</evidence>
<feature type="transmembrane region" description="Helical" evidence="7">
    <location>
        <begin position="199"/>
        <end position="219"/>
    </location>
</feature>
<evidence type="ECO:0000256" key="5">
    <source>
        <dbReference type="ARBA" id="ARBA00022989"/>
    </source>
</evidence>
<dbReference type="EMBL" id="FNZI01000003">
    <property type="protein sequence ID" value="SEJ40241.1"/>
    <property type="molecule type" value="Genomic_DNA"/>
</dbReference>
<feature type="transmembrane region" description="Helical" evidence="7">
    <location>
        <begin position="147"/>
        <end position="164"/>
    </location>
</feature>
<feature type="domain" description="Acyltransferase 3" evidence="8">
    <location>
        <begin position="5"/>
        <end position="320"/>
    </location>
</feature>